<evidence type="ECO:0000313" key="4">
    <source>
        <dbReference type="Proteomes" id="UP000653454"/>
    </source>
</evidence>
<keyword evidence="2" id="KW-0732">Signal</keyword>
<dbReference type="EMBL" id="CAJHNJ030000012">
    <property type="protein sequence ID" value="CAG9110450.1"/>
    <property type="molecule type" value="Genomic_DNA"/>
</dbReference>
<evidence type="ECO:0000256" key="1">
    <source>
        <dbReference type="SAM" id="MobiDB-lite"/>
    </source>
</evidence>
<sequence>MLSNRRNTVLKVSIVINVAVLLYATLQLTSTGAPGEDWAPTGEALGAGAGAGAGRELLRDATPLETTPRTPPPTTPRSNASTAPTLDPDKRPSVPSEPEEDELDQVDQNALSEKTLTKLRNLLLCHDRDFVPATTQRGDYWVLQNYVRAEHGPVACHEAVTYTTHAGYEYLDNVKPLVERWMAPVSIAVHAPGADLAPAVDGIRYLRDCSGDDLIRQFVTFHIFFSYKHIPSQIPDPEVFLGNQFNCSLKPPYETSANTSTYMKSHNMLYPVNVARNIARDASLTHFLLPADIELYPSPNLVPRFLNMIARNAPPLNNTNPRVFVISIFEVDAKFKAPTTKTQLKVMLANNSVIPFHKFVCKNCHAIPQGDQWVKAAETGQMDVFHVGKRRGKYVHWEPIFIGTHRDPLYDERLSWDGMKDKMTQGYVLCVKDYDFMILNNAFLCHKPGIKKFVKNAKRDLIVGRQNKYVKKIIMPELRKLYGSRAGCTL</sequence>
<dbReference type="PANTHER" id="PTHR47412:SF1">
    <property type="entry name" value="FI01434P-RELATED"/>
    <property type="match status" value="1"/>
</dbReference>
<protein>
    <submittedName>
        <fullName evidence="3">(diamondback moth) hypothetical protein</fullName>
    </submittedName>
</protein>
<dbReference type="AlphaFoldDB" id="A0A8S4E630"/>
<dbReference type="Proteomes" id="UP000653454">
    <property type="component" value="Unassembled WGS sequence"/>
</dbReference>
<comment type="caution">
    <text evidence="3">The sequence shown here is derived from an EMBL/GenBank/DDBJ whole genome shotgun (WGS) entry which is preliminary data.</text>
</comment>
<feature type="signal peptide" evidence="2">
    <location>
        <begin position="1"/>
        <end position="31"/>
    </location>
</feature>
<feature type="region of interest" description="Disordered" evidence="1">
    <location>
        <begin position="60"/>
        <end position="108"/>
    </location>
</feature>
<accession>A0A8S4E630</accession>
<feature type="compositionally biased region" description="Low complexity" evidence="1">
    <location>
        <begin position="76"/>
        <end position="85"/>
    </location>
</feature>
<dbReference type="Pfam" id="PF13896">
    <property type="entry name" value="Glyco_transf_49"/>
    <property type="match status" value="1"/>
</dbReference>
<name>A0A8S4E630_PLUXY</name>
<proteinExistence type="predicted"/>
<organism evidence="3 4">
    <name type="scientific">Plutella xylostella</name>
    <name type="common">Diamondback moth</name>
    <name type="synonym">Plutella maculipennis</name>
    <dbReference type="NCBI Taxonomy" id="51655"/>
    <lineage>
        <taxon>Eukaryota</taxon>
        <taxon>Metazoa</taxon>
        <taxon>Ecdysozoa</taxon>
        <taxon>Arthropoda</taxon>
        <taxon>Hexapoda</taxon>
        <taxon>Insecta</taxon>
        <taxon>Pterygota</taxon>
        <taxon>Neoptera</taxon>
        <taxon>Endopterygota</taxon>
        <taxon>Lepidoptera</taxon>
        <taxon>Glossata</taxon>
        <taxon>Ditrysia</taxon>
        <taxon>Yponomeutoidea</taxon>
        <taxon>Plutellidae</taxon>
        <taxon>Plutella</taxon>
    </lineage>
</organism>
<keyword evidence="4" id="KW-1185">Reference proteome</keyword>
<reference evidence="3" key="1">
    <citation type="submission" date="2020-11" db="EMBL/GenBank/DDBJ databases">
        <authorList>
            <person name="Whiteford S."/>
        </authorList>
    </citation>
    <scope>NUCLEOTIDE SEQUENCE</scope>
</reference>
<evidence type="ECO:0000313" key="3">
    <source>
        <dbReference type="EMBL" id="CAG9110450.1"/>
    </source>
</evidence>
<feature type="chain" id="PRO_5035755830" evidence="2">
    <location>
        <begin position="32"/>
        <end position="490"/>
    </location>
</feature>
<gene>
    <name evidence="3" type="ORF">PLXY2_LOCUS4531</name>
</gene>
<dbReference type="PANTHER" id="PTHR47412">
    <property type="entry name" value="FI01434P-RELATED"/>
    <property type="match status" value="1"/>
</dbReference>
<evidence type="ECO:0000256" key="2">
    <source>
        <dbReference type="SAM" id="SignalP"/>
    </source>
</evidence>